<name>A0A0K0CVB8_ANGCA</name>
<proteinExistence type="predicted"/>
<protein>
    <submittedName>
        <fullName evidence="2">Type I site-specific deoxyribonuclease</fullName>
    </submittedName>
</protein>
<organism evidence="1 2">
    <name type="scientific">Angiostrongylus cantonensis</name>
    <name type="common">Rat lungworm</name>
    <dbReference type="NCBI Taxonomy" id="6313"/>
    <lineage>
        <taxon>Eukaryota</taxon>
        <taxon>Metazoa</taxon>
        <taxon>Ecdysozoa</taxon>
        <taxon>Nematoda</taxon>
        <taxon>Chromadorea</taxon>
        <taxon>Rhabditida</taxon>
        <taxon>Rhabditina</taxon>
        <taxon>Rhabditomorpha</taxon>
        <taxon>Strongyloidea</taxon>
        <taxon>Metastrongylidae</taxon>
        <taxon>Angiostrongylus</taxon>
    </lineage>
</organism>
<reference evidence="1" key="1">
    <citation type="submission" date="2012-09" db="EMBL/GenBank/DDBJ databases">
        <authorList>
            <person name="Martin A.A."/>
        </authorList>
    </citation>
    <scope>NUCLEOTIDE SEQUENCE</scope>
</reference>
<sequence>MNDCNDAITSQRLFDAFHTSDKQKMTAIIKQLETGTKHYDDDSDVKVFLETLLMREMTTNTSVSINFEWEAHF</sequence>
<evidence type="ECO:0000313" key="2">
    <source>
        <dbReference type="WBParaSite" id="ACAC_0000125901-mRNA-1"/>
    </source>
</evidence>
<keyword evidence="1" id="KW-1185">Reference proteome</keyword>
<dbReference type="AlphaFoldDB" id="A0A0K0CVB8"/>
<accession>A0A0K0CVB8</accession>
<reference evidence="2" key="2">
    <citation type="submission" date="2017-02" db="UniProtKB">
        <authorList>
            <consortium name="WormBaseParasite"/>
        </authorList>
    </citation>
    <scope>IDENTIFICATION</scope>
</reference>
<evidence type="ECO:0000313" key="1">
    <source>
        <dbReference type="Proteomes" id="UP000035642"/>
    </source>
</evidence>
<dbReference type="WBParaSite" id="ACAC_0000125901-mRNA-1">
    <property type="protein sequence ID" value="ACAC_0000125901-mRNA-1"/>
    <property type="gene ID" value="ACAC_0000125901"/>
</dbReference>
<dbReference type="Proteomes" id="UP000035642">
    <property type="component" value="Unassembled WGS sequence"/>
</dbReference>